<reference evidence="3" key="1">
    <citation type="submission" date="2023-07" db="EMBL/GenBank/DDBJ databases">
        <title>Novel species in the genus Lipingzhangella isolated from Sambhar Salt Lake.</title>
        <authorList>
            <person name="Jiya N."/>
            <person name="Kajale S."/>
            <person name="Sharma A."/>
        </authorList>
    </citation>
    <scope>NUCLEOTIDE SEQUENCE [LARGE SCALE GENOMIC DNA]</scope>
    <source>
        <strain evidence="3">LS1_29</strain>
    </source>
</reference>
<dbReference type="GO" id="GO:0097266">
    <property type="term" value="F:phenylacetyl-CoA 1,2-epoxidase activity"/>
    <property type="evidence" value="ECO:0007669"/>
    <property type="project" value="UniProtKB-EC"/>
</dbReference>
<dbReference type="Proteomes" id="UP001250214">
    <property type="component" value="Unassembled WGS sequence"/>
</dbReference>
<name>A0ABU2H7Y6_9ACTN</name>
<dbReference type="NCBIfam" id="TIGR02158">
    <property type="entry name" value="PA_CoA_Oxy3"/>
    <property type="match status" value="1"/>
</dbReference>
<dbReference type="InterPro" id="IPR012347">
    <property type="entry name" value="Ferritin-like"/>
</dbReference>
<accession>A0ABU2H7Y6</accession>
<dbReference type="EMBL" id="JAVLVT010000006">
    <property type="protein sequence ID" value="MDS1271417.1"/>
    <property type="molecule type" value="Genomic_DNA"/>
</dbReference>
<dbReference type="Pfam" id="PF05138">
    <property type="entry name" value="PaaA_PaaC"/>
    <property type="match status" value="1"/>
</dbReference>
<dbReference type="InterPro" id="IPR007814">
    <property type="entry name" value="PaaA_PaaC"/>
</dbReference>
<dbReference type="EC" id="1.14.13.149" evidence="2"/>
<feature type="region of interest" description="Disordered" evidence="1">
    <location>
        <begin position="259"/>
        <end position="279"/>
    </location>
</feature>
<proteinExistence type="predicted"/>
<gene>
    <name evidence="2" type="primary">paaC</name>
    <name evidence="2" type="ORF">RIF23_14040</name>
</gene>
<dbReference type="InterPro" id="IPR009078">
    <property type="entry name" value="Ferritin-like_SF"/>
</dbReference>
<dbReference type="SUPFAM" id="SSF47240">
    <property type="entry name" value="Ferritin-like"/>
    <property type="match status" value="1"/>
</dbReference>
<evidence type="ECO:0000313" key="2">
    <source>
        <dbReference type="EMBL" id="MDS1271417.1"/>
    </source>
</evidence>
<keyword evidence="3" id="KW-1185">Reference proteome</keyword>
<dbReference type="PIRSF" id="PIRSF037834">
    <property type="entry name" value="PA_CoA_Oase3"/>
    <property type="match status" value="1"/>
</dbReference>
<comment type="caution">
    <text evidence="2">The sequence shown here is derived from an EMBL/GenBank/DDBJ whole genome shotgun (WGS) entry which is preliminary data.</text>
</comment>
<evidence type="ECO:0000256" key="1">
    <source>
        <dbReference type="SAM" id="MobiDB-lite"/>
    </source>
</evidence>
<dbReference type="RefSeq" id="WP_310912978.1">
    <property type="nucleotide sequence ID" value="NZ_JAVLVT010000006.1"/>
</dbReference>
<evidence type="ECO:0000313" key="3">
    <source>
        <dbReference type="Proteomes" id="UP001250214"/>
    </source>
</evidence>
<organism evidence="2 3">
    <name type="scientific">Lipingzhangella rawalii</name>
    <dbReference type="NCBI Taxonomy" id="2055835"/>
    <lineage>
        <taxon>Bacteria</taxon>
        <taxon>Bacillati</taxon>
        <taxon>Actinomycetota</taxon>
        <taxon>Actinomycetes</taxon>
        <taxon>Streptosporangiales</taxon>
        <taxon>Nocardiopsidaceae</taxon>
        <taxon>Lipingzhangella</taxon>
    </lineage>
</organism>
<sequence length="299" mass="32557">MHGSETTDNAYVALTEEHSGSEDRWAFGTGFSEALAGVDTTIPGHVNRADLSTYCLMLGDDALVLSQRLIEWCTDAPELEEEVALANIALDLLGQARLLLARSGVAEGIGRDEDTLAYFRDAEEFRNVVLAEVPGGDFGRSVLRLLVVATWRLALFRRLVDAHDPVLAAIAARGVNECTYHAEYAAAWTVRLGDGTDYSHERMLAAVADVDPHYAQLFRAHPVEKRLAEQGVATDPATLREEVGTALEPVLDAARLDWQPTAAPGTPPPWGRDGQHTPGLSELLTEMQSVARAHPNARW</sequence>
<dbReference type="InterPro" id="IPR011882">
    <property type="entry name" value="PaaC"/>
</dbReference>
<dbReference type="PANTHER" id="PTHR30458:SF0">
    <property type="entry name" value="1,2-PHENYLACETYL-COA EPOXIDASE, SUBUNIT C"/>
    <property type="match status" value="1"/>
</dbReference>
<dbReference type="InterPro" id="IPR052703">
    <property type="entry name" value="Aromatic_CoA_ox/epox"/>
</dbReference>
<keyword evidence="2" id="KW-0560">Oxidoreductase</keyword>
<protein>
    <submittedName>
        <fullName evidence="2">1,2-phenylacetyl-CoA epoxidase subunit PaaC</fullName>
        <ecNumber evidence="2">1.14.13.149</ecNumber>
    </submittedName>
</protein>
<dbReference type="Gene3D" id="1.20.1260.10">
    <property type="match status" value="1"/>
</dbReference>
<dbReference type="PANTHER" id="PTHR30458">
    <property type="entry name" value="PHENYLACETIC ACID DEGRADATION PROTEIN PAA"/>
    <property type="match status" value="1"/>
</dbReference>